<name>A0A151Z9K4_TIELA</name>
<organism evidence="1 2">
    <name type="scientific">Tieghemostelium lacteum</name>
    <name type="common">Slime mold</name>
    <name type="synonym">Dictyostelium lacteum</name>
    <dbReference type="NCBI Taxonomy" id="361077"/>
    <lineage>
        <taxon>Eukaryota</taxon>
        <taxon>Amoebozoa</taxon>
        <taxon>Evosea</taxon>
        <taxon>Eumycetozoa</taxon>
        <taxon>Dictyostelia</taxon>
        <taxon>Dictyosteliales</taxon>
        <taxon>Raperosteliaceae</taxon>
        <taxon>Tieghemostelium</taxon>
    </lineage>
</organism>
<sequence>MVSNGNYQNQHEKIIKLSSRSPEHRIYLLEYLMKTEADSFLVGMAKEIKYFISSAHFKDDHLHLTLLRFNQKLSTISDSNITQSQLFDIYKKTMKSYLRSIQSKAINATLNHEIVVNFTQNDTESLDDITRVLEFLNNHGVFYL</sequence>
<accession>A0A151Z9K4</accession>
<keyword evidence="2" id="KW-1185">Reference proteome</keyword>
<evidence type="ECO:0000313" key="2">
    <source>
        <dbReference type="Proteomes" id="UP000076078"/>
    </source>
</evidence>
<comment type="caution">
    <text evidence="1">The sequence shown here is derived from an EMBL/GenBank/DDBJ whole genome shotgun (WGS) entry which is preliminary data.</text>
</comment>
<protein>
    <submittedName>
        <fullName evidence="1">Uncharacterized protein</fullName>
    </submittedName>
</protein>
<proteinExistence type="predicted"/>
<dbReference type="AlphaFoldDB" id="A0A151Z9K4"/>
<reference evidence="1 2" key="1">
    <citation type="submission" date="2015-12" db="EMBL/GenBank/DDBJ databases">
        <title>Dictyostelia acquired genes for synthesis and detection of signals that induce cell-type specialization by lateral gene transfer from prokaryotes.</title>
        <authorList>
            <person name="Gloeckner G."/>
            <person name="Schaap P."/>
        </authorList>
    </citation>
    <scope>NUCLEOTIDE SEQUENCE [LARGE SCALE GENOMIC DNA]</scope>
    <source>
        <strain evidence="1 2">TK</strain>
    </source>
</reference>
<dbReference type="InParanoid" id="A0A151Z9K4"/>
<dbReference type="Proteomes" id="UP000076078">
    <property type="component" value="Unassembled WGS sequence"/>
</dbReference>
<gene>
    <name evidence="1" type="ORF">DLAC_09272</name>
</gene>
<evidence type="ECO:0000313" key="1">
    <source>
        <dbReference type="EMBL" id="KYQ90641.1"/>
    </source>
</evidence>
<dbReference type="EMBL" id="LODT01000037">
    <property type="protein sequence ID" value="KYQ90641.1"/>
    <property type="molecule type" value="Genomic_DNA"/>
</dbReference>